<dbReference type="EMBL" id="QNRH01000001">
    <property type="protein sequence ID" value="RBO99264.1"/>
    <property type="molecule type" value="Genomic_DNA"/>
</dbReference>
<evidence type="ECO:0000313" key="1">
    <source>
        <dbReference type="EMBL" id="RBO99264.1"/>
    </source>
</evidence>
<comment type="caution">
    <text evidence="1">The sequence shown here is derived from an EMBL/GenBank/DDBJ whole genome shotgun (WGS) entry which is preliminary data.</text>
</comment>
<evidence type="ECO:0000313" key="2">
    <source>
        <dbReference type="Proteomes" id="UP000252893"/>
    </source>
</evidence>
<proteinExistence type="predicted"/>
<sequence>MRLIPAAFSCNAGSLHDENLDNCYSGRENGK</sequence>
<organism evidence="1 2">
    <name type="scientific">Pseudochrobactrum asaccharolyticum</name>
    <dbReference type="NCBI Taxonomy" id="354351"/>
    <lineage>
        <taxon>Bacteria</taxon>
        <taxon>Pseudomonadati</taxon>
        <taxon>Pseudomonadota</taxon>
        <taxon>Alphaproteobacteria</taxon>
        <taxon>Hyphomicrobiales</taxon>
        <taxon>Brucellaceae</taxon>
        <taxon>Pseudochrobactrum</taxon>
    </lineage>
</organism>
<keyword evidence="2" id="KW-1185">Reference proteome</keyword>
<dbReference type="Proteomes" id="UP000252893">
    <property type="component" value="Unassembled WGS sequence"/>
</dbReference>
<gene>
    <name evidence="1" type="ORF">DFR47_101879</name>
</gene>
<dbReference type="AlphaFoldDB" id="A0A366ECQ2"/>
<accession>A0A366ECQ2</accession>
<reference evidence="1 2" key="1">
    <citation type="submission" date="2018-06" db="EMBL/GenBank/DDBJ databases">
        <title>Genomic Encyclopedia of Type Strains, Phase IV (KMG-IV): sequencing the most valuable type-strain genomes for metagenomic binning, comparative biology and taxonomic classification.</title>
        <authorList>
            <person name="Goeker M."/>
        </authorList>
    </citation>
    <scope>NUCLEOTIDE SEQUENCE [LARGE SCALE GENOMIC DNA]</scope>
    <source>
        <strain evidence="1 2">DSM 25619</strain>
    </source>
</reference>
<name>A0A366ECQ2_9HYPH</name>
<protein>
    <submittedName>
        <fullName evidence="1">Uncharacterized protein</fullName>
    </submittedName>
</protein>